<organism evidence="1 2">
    <name type="scientific">Bacteroides cellulosilyticus DSM 14838</name>
    <dbReference type="NCBI Taxonomy" id="537012"/>
    <lineage>
        <taxon>Bacteria</taxon>
        <taxon>Pseudomonadati</taxon>
        <taxon>Bacteroidota</taxon>
        <taxon>Bacteroidia</taxon>
        <taxon>Bacteroidales</taxon>
        <taxon>Bacteroidaceae</taxon>
        <taxon>Bacteroides</taxon>
    </lineage>
</organism>
<proteinExistence type="predicted"/>
<dbReference type="EMBL" id="ACCH01000279">
    <property type="protein sequence ID" value="EEF88601.1"/>
    <property type="molecule type" value="Genomic_DNA"/>
</dbReference>
<evidence type="ECO:0000313" key="2">
    <source>
        <dbReference type="Proteomes" id="UP000003711"/>
    </source>
</evidence>
<dbReference type="InterPro" id="IPR036511">
    <property type="entry name" value="TGT-like_sf"/>
</dbReference>
<name>E2NHK8_9BACE</name>
<gene>
    <name evidence="1" type="ORF">BACCELL_03785</name>
</gene>
<reference evidence="1 2" key="1">
    <citation type="submission" date="2008-12" db="EMBL/GenBank/DDBJ databases">
        <authorList>
            <person name="Fulton L."/>
            <person name="Clifton S."/>
            <person name="Fulton B."/>
            <person name="Xu J."/>
            <person name="Minx P."/>
            <person name="Pepin K.H."/>
            <person name="Johnson M."/>
            <person name="Bhonagiri V."/>
            <person name="Nash W.E."/>
            <person name="Mardis E.R."/>
            <person name="Wilson R.K."/>
        </authorList>
    </citation>
    <scope>NUCLEOTIDE SEQUENCE [LARGE SCALE GENOMIC DNA]</scope>
    <source>
        <strain evidence="1 2">DSM 14838</strain>
    </source>
</reference>
<evidence type="ECO:0000313" key="1">
    <source>
        <dbReference type="EMBL" id="EEF88601.1"/>
    </source>
</evidence>
<sequence>MHKFYLTNNIGGGGTNVSRFVDYSQLFSMGNVGLLLNYYYLTLRCKPAFDTKVVKRITESSTISDFINWAREQFKLSRSVWEGFDQTSDNVSINGFLLDNGCGNLVRNMINSGGFTEELMSSEIEPFHDFAEKMSFDIAIAFDYAKKYTYKAGETLDEELQELWDQLTTDKCINLKLSKLTLEILKKNDYSHKVYAPIHGYDFNSFVSYFNDIISAEKQVGKQFDGFALGGIASTKDLNNDIWHVPKEAQKKSIKGGWLVSKLTQEICKRTEKPVHILGAGNIYTLPFMINAGASSSDCHSAWRRSSDGGFEKAKILIPLLDKDLNFMNDNRSLEYVKVQDAVKGGYNFDVDIDLISKLYQQQGVDKEAFYCGEILTFYSAMVQYDRIIRYCEQNPDYIAKLCKTPDAKFSADYRILADLLL</sequence>
<dbReference type="Proteomes" id="UP000003711">
    <property type="component" value="Unassembled WGS sequence"/>
</dbReference>
<accession>E2NHK8</accession>
<dbReference type="RefSeq" id="WP_007213136.1">
    <property type="nucleotide sequence ID" value="NZ_EQ973491.1"/>
</dbReference>
<protein>
    <submittedName>
        <fullName evidence="1">Uncharacterized protein</fullName>
    </submittedName>
</protein>
<dbReference type="HOGENOM" id="CLU_649959_0_0_10"/>
<dbReference type="SUPFAM" id="SSF51713">
    <property type="entry name" value="tRNA-guanine transglycosylase"/>
    <property type="match status" value="1"/>
</dbReference>
<dbReference type="Gene3D" id="3.20.20.105">
    <property type="entry name" value="Queuine tRNA-ribosyltransferase-like"/>
    <property type="match status" value="1"/>
</dbReference>
<dbReference type="GO" id="GO:0006400">
    <property type="term" value="P:tRNA modification"/>
    <property type="evidence" value="ECO:0007669"/>
    <property type="project" value="InterPro"/>
</dbReference>
<comment type="caution">
    <text evidence="1">The sequence shown here is derived from an EMBL/GenBank/DDBJ whole genome shotgun (WGS) entry which is preliminary data.</text>
</comment>
<dbReference type="AlphaFoldDB" id="E2NHK8"/>
<reference evidence="1 2" key="2">
    <citation type="submission" date="2009-01" db="EMBL/GenBank/DDBJ databases">
        <title>Draft genome sequence of Bacteroides cellulosilyticus (DSM 14838).</title>
        <authorList>
            <person name="Sudarsanam P."/>
            <person name="Ley R."/>
            <person name="Guruge J."/>
            <person name="Turnbaugh P.J."/>
            <person name="Mahowald M."/>
            <person name="Liep D."/>
            <person name="Gordon J."/>
        </authorList>
    </citation>
    <scope>NUCLEOTIDE SEQUENCE [LARGE SCALE GENOMIC DNA]</scope>
    <source>
        <strain evidence="1 2">DSM 14838</strain>
    </source>
</reference>